<dbReference type="SUPFAM" id="SSF53756">
    <property type="entry name" value="UDP-Glycosyltransferase/glycogen phosphorylase"/>
    <property type="match status" value="1"/>
</dbReference>
<dbReference type="InterPro" id="IPR002213">
    <property type="entry name" value="UDP_glucos_trans"/>
</dbReference>
<accession>A0A7R9LVD9</accession>
<dbReference type="Pfam" id="PF00201">
    <property type="entry name" value="UDPGT"/>
    <property type="match status" value="1"/>
</dbReference>
<keyword evidence="3" id="KW-1185">Reference proteome</keyword>
<dbReference type="EMBL" id="CAJPVJ010003230">
    <property type="protein sequence ID" value="CAG2167328.1"/>
    <property type="molecule type" value="Genomic_DNA"/>
</dbReference>
<keyword evidence="1" id="KW-0808">Transferase</keyword>
<dbReference type="GO" id="GO:0008194">
    <property type="term" value="F:UDP-glycosyltransferase activity"/>
    <property type="evidence" value="ECO:0007669"/>
    <property type="project" value="InterPro"/>
</dbReference>
<proteinExistence type="predicted"/>
<dbReference type="OrthoDB" id="6509181at2759"/>
<reference evidence="2" key="1">
    <citation type="submission" date="2020-11" db="EMBL/GenBank/DDBJ databases">
        <authorList>
            <person name="Tran Van P."/>
        </authorList>
    </citation>
    <scope>NUCLEOTIDE SEQUENCE</scope>
</reference>
<evidence type="ECO:0000313" key="2">
    <source>
        <dbReference type="EMBL" id="CAD7648590.1"/>
    </source>
</evidence>
<dbReference type="InterPro" id="IPR050426">
    <property type="entry name" value="Glycosyltransferase_28"/>
</dbReference>
<evidence type="ECO:0000313" key="3">
    <source>
        <dbReference type="Proteomes" id="UP000728032"/>
    </source>
</evidence>
<dbReference type="EMBL" id="OC918055">
    <property type="protein sequence ID" value="CAD7648590.1"/>
    <property type="molecule type" value="Genomic_DNA"/>
</dbReference>
<evidence type="ECO:0008006" key="4">
    <source>
        <dbReference type="Google" id="ProtNLM"/>
    </source>
</evidence>
<evidence type="ECO:0000256" key="1">
    <source>
        <dbReference type="ARBA" id="ARBA00022679"/>
    </source>
</evidence>
<dbReference type="Gene3D" id="3.40.50.2000">
    <property type="entry name" value="Glycogen Phosphorylase B"/>
    <property type="match status" value="2"/>
</dbReference>
<dbReference type="PANTHER" id="PTHR48050:SF13">
    <property type="entry name" value="STEROL 3-BETA-GLUCOSYLTRANSFERASE UGT80A2"/>
    <property type="match status" value="1"/>
</dbReference>
<name>A0A7R9LVD9_9ACAR</name>
<dbReference type="Proteomes" id="UP000728032">
    <property type="component" value="Unassembled WGS sequence"/>
</dbReference>
<gene>
    <name evidence="2" type="ORF">ONB1V03_LOCUS6835</name>
</gene>
<protein>
    <recommendedName>
        <fullName evidence="4">UDP-glycosyltransferase</fullName>
    </recommendedName>
</protein>
<dbReference type="AlphaFoldDB" id="A0A7R9LVD9"/>
<sequence>MSKRSLNVLFIPMDGTGHVNACLGIAEQLIESGHKVSFLMNNQWRGKLSAKYGITEITHESVSGRQTGGDPALEWALVFQESGMISSNGSLEKMLAWYTKLLPLFMKYSDVINERIESTIESLKPDVIFMDQVICLPAVERAGIPWVWICSFNPLFLIDDERTPPKGSGLPVNAKNEWKAFRQVVIEKTYDMWKTFNDFIVGKGLPALDVCQYFHRSPYLNVYPFPQEVDYTDIRPIPDKHLQLDNLMRKDKGSAFYIPVPLLDKPGKLIYLGLGSMVSSDLANMKRLIAILGKSRHRFIVSKGPLHDKYDLPDNMWGQQSVPQIQVLPVVDLVVTHGGNNTVTESLYFGKPMIVLPVFADQYDNAQRLHELGSYLLRYTASLCSNHYVWIQTVDTMYS</sequence>
<organism evidence="2">
    <name type="scientific">Oppiella nova</name>
    <dbReference type="NCBI Taxonomy" id="334625"/>
    <lineage>
        <taxon>Eukaryota</taxon>
        <taxon>Metazoa</taxon>
        <taxon>Ecdysozoa</taxon>
        <taxon>Arthropoda</taxon>
        <taxon>Chelicerata</taxon>
        <taxon>Arachnida</taxon>
        <taxon>Acari</taxon>
        <taxon>Acariformes</taxon>
        <taxon>Sarcoptiformes</taxon>
        <taxon>Oribatida</taxon>
        <taxon>Brachypylina</taxon>
        <taxon>Oppioidea</taxon>
        <taxon>Oppiidae</taxon>
        <taxon>Oppiella</taxon>
    </lineage>
</organism>
<dbReference type="PANTHER" id="PTHR48050">
    <property type="entry name" value="STEROL 3-BETA-GLUCOSYLTRANSFERASE"/>
    <property type="match status" value="1"/>
</dbReference>
<dbReference type="CDD" id="cd03784">
    <property type="entry name" value="GT1_Gtf-like"/>
    <property type="match status" value="1"/>
</dbReference>